<dbReference type="Pfam" id="PF12833">
    <property type="entry name" value="HTH_18"/>
    <property type="match status" value="1"/>
</dbReference>
<organism evidence="5 6">
    <name type="scientific">Nonomuraea corallina</name>
    <dbReference type="NCBI Taxonomy" id="2989783"/>
    <lineage>
        <taxon>Bacteria</taxon>
        <taxon>Bacillati</taxon>
        <taxon>Actinomycetota</taxon>
        <taxon>Actinomycetes</taxon>
        <taxon>Streptosporangiales</taxon>
        <taxon>Streptosporangiaceae</taxon>
        <taxon>Nonomuraea</taxon>
    </lineage>
</organism>
<dbReference type="EMBL" id="JAPNNL010000044">
    <property type="protein sequence ID" value="MDA0634498.1"/>
    <property type="molecule type" value="Genomic_DNA"/>
</dbReference>
<dbReference type="PANTHER" id="PTHR46796">
    <property type="entry name" value="HTH-TYPE TRANSCRIPTIONAL ACTIVATOR RHAS-RELATED"/>
    <property type="match status" value="1"/>
</dbReference>
<evidence type="ECO:0000259" key="4">
    <source>
        <dbReference type="PROSITE" id="PS01124"/>
    </source>
</evidence>
<evidence type="ECO:0000256" key="1">
    <source>
        <dbReference type="ARBA" id="ARBA00023015"/>
    </source>
</evidence>
<keyword evidence="2" id="KW-0238">DNA-binding</keyword>
<keyword evidence="3" id="KW-0804">Transcription</keyword>
<evidence type="ECO:0000313" key="5">
    <source>
        <dbReference type="EMBL" id="MDA0634498.1"/>
    </source>
</evidence>
<dbReference type="RefSeq" id="WP_270155309.1">
    <property type="nucleotide sequence ID" value="NZ_JAPNNL010000044.1"/>
</dbReference>
<dbReference type="InterPro" id="IPR050204">
    <property type="entry name" value="AraC_XylS_family_regulators"/>
</dbReference>
<evidence type="ECO:0000256" key="3">
    <source>
        <dbReference type="ARBA" id="ARBA00023163"/>
    </source>
</evidence>
<gene>
    <name evidence="5" type="ORF">OUY22_13820</name>
</gene>
<dbReference type="InterPro" id="IPR009057">
    <property type="entry name" value="Homeodomain-like_sf"/>
</dbReference>
<dbReference type="SUPFAM" id="SSF46689">
    <property type="entry name" value="Homeodomain-like"/>
    <property type="match status" value="1"/>
</dbReference>
<dbReference type="InterPro" id="IPR018060">
    <property type="entry name" value="HTH_AraC"/>
</dbReference>
<accession>A0ABT4SBC2</accession>
<protein>
    <submittedName>
        <fullName evidence="5">Helix-turn-helix domain-containing protein</fullName>
    </submittedName>
</protein>
<dbReference type="PRINTS" id="PR00032">
    <property type="entry name" value="HTHARAC"/>
</dbReference>
<keyword evidence="6" id="KW-1185">Reference proteome</keyword>
<evidence type="ECO:0000256" key="2">
    <source>
        <dbReference type="ARBA" id="ARBA00023125"/>
    </source>
</evidence>
<dbReference type="InterPro" id="IPR020449">
    <property type="entry name" value="Tscrpt_reg_AraC-type_HTH"/>
</dbReference>
<dbReference type="PANTHER" id="PTHR46796:SF6">
    <property type="entry name" value="ARAC SUBFAMILY"/>
    <property type="match status" value="1"/>
</dbReference>
<dbReference type="Proteomes" id="UP001144036">
    <property type="component" value="Unassembled WGS sequence"/>
</dbReference>
<dbReference type="InterPro" id="IPR035418">
    <property type="entry name" value="AraC-bd_2"/>
</dbReference>
<sequence length="337" mass="37940">MAVTVVRLDDVPVRDRFAFWWQAVAESVVSVDAFSEYVDDFWAEMSTVDLGALRLSRVRCSGFEARRNAHRIRRANADAYQVALLLRGRSGIVQEDQETALAPADLTLYDASRPFLAWSFPGERRASSRTQGEMSDGLILHVPHDALALPGPTVRRLLARRISGRESVAALFSGLLQQILAQAAWMTRADTERLSGVVVDLLTSVLAHEMETDPSPFVMDPGAVLVLRVQAFVERRLDDLELSAADVAAAHHVSLRHLQRLFQREGHTITGWIQQRRLERCHRALADPLMDGRPIRVIAACWGFTNEAHFNRLFRRTYGTPPASYRRQLRHSQSQQG</sequence>
<evidence type="ECO:0000313" key="6">
    <source>
        <dbReference type="Proteomes" id="UP001144036"/>
    </source>
</evidence>
<dbReference type="PROSITE" id="PS01124">
    <property type="entry name" value="HTH_ARAC_FAMILY_2"/>
    <property type="match status" value="1"/>
</dbReference>
<keyword evidence="1" id="KW-0805">Transcription regulation</keyword>
<name>A0ABT4SBC2_9ACTN</name>
<proteinExistence type="predicted"/>
<reference evidence="5" key="1">
    <citation type="submission" date="2022-11" db="EMBL/GenBank/DDBJ databases">
        <title>Nonomuraea corallina sp. nov., a new species of the genus Nonomuraea isolated from sea side sediment in Thai sea.</title>
        <authorList>
            <person name="Ngamcharungchit C."/>
            <person name="Matsumoto A."/>
            <person name="Suriyachadkun C."/>
            <person name="Panbangred W."/>
            <person name="Inahashi Y."/>
            <person name="Intra B."/>
        </authorList>
    </citation>
    <scope>NUCLEOTIDE SEQUENCE</scope>
    <source>
        <strain evidence="5">MCN248</strain>
    </source>
</reference>
<dbReference type="Pfam" id="PF14525">
    <property type="entry name" value="AraC_binding_2"/>
    <property type="match status" value="1"/>
</dbReference>
<dbReference type="Gene3D" id="1.10.10.60">
    <property type="entry name" value="Homeodomain-like"/>
    <property type="match status" value="1"/>
</dbReference>
<dbReference type="SMART" id="SM00342">
    <property type="entry name" value="HTH_ARAC"/>
    <property type="match status" value="1"/>
</dbReference>
<comment type="caution">
    <text evidence="5">The sequence shown here is derived from an EMBL/GenBank/DDBJ whole genome shotgun (WGS) entry which is preliminary data.</text>
</comment>
<feature type="domain" description="HTH araC/xylS-type" evidence="4">
    <location>
        <begin position="227"/>
        <end position="328"/>
    </location>
</feature>